<evidence type="ECO:0000256" key="1">
    <source>
        <dbReference type="ARBA" id="ARBA00004459"/>
    </source>
</evidence>
<evidence type="ECO:0000256" key="2">
    <source>
        <dbReference type="ARBA" id="ARBA00022889"/>
    </source>
</evidence>
<evidence type="ECO:0000256" key="7">
    <source>
        <dbReference type="SAM" id="MobiDB-lite"/>
    </source>
</evidence>
<organism evidence="8 9">
    <name type="scientific">Pseudaquabacterium inlustre</name>
    <dbReference type="NCBI Taxonomy" id="2984192"/>
    <lineage>
        <taxon>Bacteria</taxon>
        <taxon>Pseudomonadati</taxon>
        <taxon>Pseudomonadota</taxon>
        <taxon>Betaproteobacteria</taxon>
        <taxon>Burkholderiales</taxon>
        <taxon>Sphaerotilaceae</taxon>
        <taxon>Pseudaquabacterium</taxon>
    </lineage>
</organism>
<name>A0ABU9CE42_9BURK</name>
<dbReference type="EMBL" id="JBBUTH010000003">
    <property type="protein sequence ID" value="MEK8050156.1"/>
    <property type="molecule type" value="Genomic_DNA"/>
</dbReference>
<gene>
    <name evidence="8" type="ORF">AACH10_07890</name>
</gene>
<comment type="caution">
    <text evidence="8">The sequence shown here is derived from an EMBL/GenBank/DDBJ whole genome shotgun (WGS) entry which is preliminary data.</text>
</comment>
<accession>A0ABU9CE42</accession>
<dbReference type="InterPro" id="IPR058802">
    <property type="entry name" value="MafA-like"/>
</dbReference>
<sequence length="271" mass="29059">MRRLAIAAALGAAAMACGCGTFTALPAHGGGKRFAIEQALVSAAAKKVIGDLPLDTLRNRRILLETTVVNDEGGGAVNGGRPYLADALSHTVPHARGVTGFTALRNDNTYIKDASFNNSDGRQFANLLASALVRQNVMLNPNPESEGEPEFFVEVIVDVLGTWRSRTDWLVSNTERLQAIVSVEYVISPMKPDGGPRRVGKVGWEAEYRESYVGWMGPAHSDIELRPSALTSLLPTLGSGSDSTSNLQRAKPVEFAQPQPAQPIQVNPRAK</sequence>
<evidence type="ECO:0008006" key="10">
    <source>
        <dbReference type="Google" id="ProtNLM"/>
    </source>
</evidence>
<keyword evidence="2" id="KW-0130">Cell adhesion</keyword>
<keyword evidence="3" id="KW-0843">Virulence</keyword>
<evidence type="ECO:0000256" key="4">
    <source>
        <dbReference type="ARBA" id="ARBA00023139"/>
    </source>
</evidence>
<evidence type="ECO:0000313" key="9">
    <source>
        <dbReference type="Proteomes" id="UP001365405"/>
    </source>
</evidence>
<protein>
    <recommendedName>
        <fullName evidence="10">Lipoprotein</fullName>
    </recommendedName>
</protein>
<feature type="region of interest" description="Disordered" evidence="7">
    <location>
        <begin position="236"/>
        <end position="271"/>
    </location>
</feature>
<feature type="compositionally biased region" description="Low complexity" evidence="7">
    <location>
        <begin position="236"/>
        <end position="245"/>
    </location>
</feature>
<evidence type="ECO:0000256" key="6">
    <source>
        <dbReference type="ARBA" id="ARBA00093781"/>
    </source>
</evidence>
<evidence type="ECO:0000256" key="3">
    <source>
        <dbReference type="ARBA" id="ARBA00023026"/>
    </source>
</evidence>
<evidence type="ECO:0000256" key="5">
    <source>
        <dbReference type="ARBA" id="ARBA00023288"/>
    </source>
</evidence>
<evidence type="ECO:0000313" key="8">
    <source>
        <dbReference type="EMBL" id="MEK8050156.1"/>
    </source>
</evidence>
<dbReference type="Pfam" id="PF26521">
    <property type="entry name" value="MAFA_adhesin"/>
    <property type="match status" value="2"/>
</dbReference>
<comment type="subcellular location">
    <subcellularLocation>
        <location evidence="1">Cell outer membrane</location>
        <topology evidence="1">Lipid-anchor</topology>
    </subcellularLocation>
</comment>
<keyword evidence="5" id="KW-0449">Lipoprotein</keyword>
<keyword evidence="9" id="KW-1185">Reference proteome</keyword>
<reference evidence="8 9" key="1">
    <citation type="submission" date="2024-04" db="EMBL/GenBank/DDBJ databases">
        <title>Novel species of the genus Ideonella isolated from streams.</title>
        <authorList>
            <person name="Lu H."/>
        </authorList>
    </citation>
    <scope>NUCLEOTIDE SEQUENCE [LARGE SCALE GENOMIC DNA]</scope>
    <source>
        <strain evidence="8 9">DXS22W</strain>
    </source>
</reference>
<keyword evidence="4" id="KW-0564">Palmitate</keyword>
<dbReference type="PROSITE" id="PS51257">
    <property type="entry name" value="PROKAR_LIPOPROTEIN"/>
    <property type="match status" value="1"/>
</dbReference>
<dbReference type="Proteomes" id="UP001365405">
    <property type="component" value="Unassembled WGS sequence"/>
</dbReference>
<dbReference type="RefSeq" id="WP_341409823.1">
    <property type="nucleotide sequence ID" value="NZ_JBBUTH010000003.1"/>
</dbReference>
<proteinExistence type="inferred from homology"/>
<comment type="similarity">
    <text evidence="6">Belongs to the MafA family.</text>
</comment>